<feature type="coiled-coil region" evidence="1">
    <location>
        <begin position="945"/>
        <end position="972"/>
    </location>
</feature>
<keyword evidence="1" id="KW-0175">Coiled coil</keyword>
<dbReference type="SMART" id="SM01140">
    <property type="entry name" value="Drf_GBD"/>
    <property type="match status" value="1"/>
</dbReference>
<evidence type="ECO:0000259" key="3">
    <source>
        <dbReference type="PROSITE" id="PS51232"/>
    </source>
</evidence>
<feature type="domain" description="FH2" evidence="4">
    <location>
        <begin position="1404"/>
        <end position="1800"/>
    </location>
</feature>
<dbReference type="Pfam" id="PF02181">
    <property type="entry name" value="FH2"/>
    <property type="match status" value="1"/>
</dbReference>
<dbReference type="InterPro" id="IPR014768">
    <property type="entry name" value="GBD/FH3_dom"/>
</dbReference>
<dbReference type="InterPro" id="IPR010473">
    <property type="entry name" value="GTPase-bd"/>
</dbReference>
<dbReference type="InterPro" id="IPR011989">
    <property type="entry name" value="ARM-like"/>
</dbReference>
<proteinExistence type="predicted"/>
<dbReference type="EMBL" id="JAOAOG010000102">
    <property type="protein sequence ID" value="KAJ6249068.1"/>
    <property type="molecule type" value="Genomic_DNA"/>
</dbReference>
<name>A0ABQ8YWU1_9EUKA</name>
<dbReference type="Proteomes" id="UP001150062">
    <property type="component" value="Unassembled WGS sequence"/>
</dbReference>
<feature type="compositionally biased region" description="Low complexity" evidence="2">
    <location>
        <begin position="1206"/>
        <end position="1223"/>
    </location>
</feature>
<evidence type="ECO:0000259" key="4">
    <source>
        <dbReference type="PROSITE" id="PS51444"/>
    </source>
</evidence>
<evidence type="ECO:0000313" key="5">
    <source>
        <dbReference type="EMBL" id="KAJ6249068.1"/>
    </source>
</evidence>
<feature type="compositionally biased region" description="Polar residues" evidence="2">
    <location>
        <begin position="1277"/>
        <end position="1290"/>
    </location>
</feature>
<feature type="coiled-coil region" evidence="1">
    <location>
        <begin position="1334"/>
        <end position="1368"/>
    </location>
</feature>
<feature type="region of interest" description="Disordered" evidence="2">
    <location>
        <begin position="1085"/>
        <end position="1120"/>
    </location>
</feature>
<dbReference type="InterPro" id="IPR016024">
    <property type="entry name" value="ARM-type_fold"/>
</dbReference>
<feature type="domain" description="GBD/FH3" evidence="3">
    <location>
        <begin position="36"/>
        <end position="408"/>
    </location>
</feature>
<dbReference type="SUPFAM" id="SSF101447">
    <property type="entry name" value="Formin homology 2 domain (FH2 domain)"/>
    <property type="match status" value="1"/>
</dbReference>
<dbReference type="PROSITE" id="PS51232">
    <property type="entry name" value="GBD_FH3"/>
    <property type="match status" value="1"/>
</dbReference>
<feature type="region of interest" description="Disordered" evidence="2">
    <location>
        <begin position="1277"/>
        <end position="1315"/>
    </location>
</feature>
<feature type="compositionally biased region" description="Basic residues" evidence="2">
    <location>
        <begin position="1"/>
        <end position="14"/>
    </location>
</feature>
<keyword evidence="6" id="KW-1185">Reference proteome</keyword>
<dbReference type="Gene3D" id="1.20.58.2220">
    <property type="entry name" value="Formin, FH2 domain"/>
    <property type="match status" value="1"/>
</dbReference>
<dbReference type="InterPro" id="IPR051425">
    <property type="entry name" value="Formin_Homology"/>
</dbReference>
<dbReference type="SUPFAM" id="SSF48371">
    <property type="entry name" value="ARM repeat"/>
    <property type="match status" value="1"/>
</dbReference>
<accession>A0ABQ8YWU1</accession>
<gene>
    <name evidence="5" type="ORF">M0813_01664</name>
</gene>
<dbReference type="Pfam" id="PF06371">
    <property type="entry name" value="Drf_GBD"/>
    <property type="match status" value="1"/>
</dbReference>
<feature type="region of interest" description="Disordered" evidence="2">
    <location>
        <begin position="974"/>
        <end position="995"/>
    </location>
</feature>
<dbReference type="Gene3D" id="1.25.10.10">
    <property type="entry name" value="Leucine-rich Repeat Variant"/>
    <property type="match status" value="1"/>
</dbReference>
<dbReference type="SMART" id="SM00498">
    <property type="entry name" value="FH2"/>
    <property type="match status" value="1"/>
</dbReference>
<dbReference type="PROSITE" id="PS51444">
    <property type="entry name" value="FH2"/>
    <property type="match status" value="1"/>
</dbReference>
<feature type="compositionally biased region" description="Polar residues" evidence="2">
    <location>
        <begin position="17"/>
        <end position="26"/>
    </location>
</feature>
<evidence type="ECO:0000313" key="6">
    <source>
        <dbReference type="Proteomes" id="UP001150062"/>
    </source>
</evidence>
<dbReference type="PANTHER" id="PTHR45725:SF1">
    <property type="entry name" value="DISHEVELLED ASSOCIATED ACTIVATOR OF MORPHOGENESIS, ISOFORM D"/>
    <property type="match status" value="1"/>
</dbReference>
<feature type="region of interest" description="Disordered" evidence="2">
    <location>
        <begin position="689"/>
        <end position="710"/>
    </location>
</feature>
<sequence length="1817" mass="212277">MSRFKKFLSKKNKGKNTASKISSVTKGGSLIQEEKISIPPENELNSMFENLLTELGLPELTKKQMRQMEQEKKWVVLCQHKSKEELKKLEAESGKTSETTPKYFVEQLKTNLNSQTILSLRTALSSNPLSWIIEFLELGGFSLFMEGFSKSGHKDSKTKTRTDLEFEYECIKSCKSIMNNNPGLEAFLSHKKYTIFLVLCLDWSKHWNYLKKVLELLTVISVVPPNGHRYCLEGLSYLREKRNFKSRFAVLTNHLKESIEEKESLEFQESCIMFINTLIETPQDPYVCFELRKEFAVLGIRRILSKINVEKSKGLANQIEMFYQGWKRDEEKTRETIQDIPERDEQNLELVFQLLCENMMKSDDREDFLKILNKFCDASFDSTLTVWPKLDLLTSRVIEIDLEKDGASAQDLLFGLNEEENSEQVKELENFIIRQKNEIQKFDKTISLVIKSASKKMNELSQIIKRQKDIIKKLIVDEEDNSNNLEESQIEKRELNEKEKEIIKLKNQFELLIKEREGIEQKNLIIENEINDQSTRELIVNLNEKIIHLNNEIETYNQTIKVHSTDSMTYQETILSLNNDYQSLQKDVETLENQIEEMEKTGVVPKSYREKEYEEVENESDEEREYKIKIKELKGEKSVREKQLNEVKELLGKELKKTEELEIELNDKLNLIKKENENIINDISEIKKLTNDNDGNENGKKELNENGKEPEMEIKKKEGEIDIEIKKINNLENQIEKLENDCKAFQRVLNNVKTKYDEEIIELNNKISNIENYNQKLVNEWGNKIKQIKEETKQEINKCEETYNNEKEEYMNEIHKLTNQLFEFKSEIENYKNTIELLKESYQKQIHSLKQESNSISMTNEEFEHAIQLLKKEKENLDEKLNKLKEIFKNQKKIDEQKIENLRRIINDQESETEKSKRTLKNWGKKIHEFELDSKAYQLTITNMKENYEKEMENLLIKVDNLRIEYDQKLKEHNENSSTITVNDQNQEGSSNNSQIEKGKNFQQELNEQQIELEKLEIQNNKEEKKINNVKKQIDLINKEINQLNNTNEQLKKNLEKIKINKKEQKTELENKIQNLQSQIKDLQNKNKNNENNDLNGNVTDGNNNENNNSNNNNFNNNTGMTETERTKIINLENQVRKLEGQLSNENSLGKLNISTTKSKYESVIEISNKKLKTLQNTLKEMNKLIIEERKTLSDKLKVSIDKSMNENNNNNDNNNNNNNLINTKEEEKNEQIIEYENRIENLTKQIEKYNQLQIKQQKEINELKKNFEKKMNQISNNKESDLNANNNDNLKGGSGIGGDGSSNRRMISNNLARNRINKRIIKPRMPGRNRRSNRGFMAQRREFENIIKKLEEENKELKSQIKKKNPKQNPKQNQIINTDFLENESSNLIKTGNQKKQNINIIQKVNKPPSKPMKILPWNKYNINQIENTIWKEINNSIDNNENDINTQEIEGLFNNNAIVSNNKTTNNNNPNIIKSLNILKETKFKNIEKMFNNLQISFLAIKNSILDLDEEALTVDNLKELLITSPTKLEFELLEQYRGLKSLRLSKPEQFLLDIIDIPRYKIKIRSWLCKRTFQSKMDHVVKMIKNLSLACNELQSSGTLKQILKVILTIGNYLNGGTYRGNASGFKLSTLPKLYHVKGNNTKSPNLLHFIAKLIGENGISAEQLINEIPHVKDASSVSFKSIKKNFQQIGKDLKLIQLEIIDCQNEQDSDSFRDKMRSFLNFSIKEYKSMAKRISESESIFNQTVGFFAEDLTIQPNEFFAPILDFSNKLQNILNKNSSQKSSSTFHQANTDVGLVEGIIKSIKSGAQMRGEN</sequence>
<dbReference type="SMART" id="SM01139">
    <property type="entry name" value="Drf_FH3"/>
    <property type="match status" value="1"/>
</dbReference>
<comment type="caution">
    <text evidence="5">The sequence shown here is derived from an EMBL/GenBank/DDBJ whole genome shotgun (WGS) entry which is preliminary data.</text>
</comment>
<reference evidence="5" key="1">
    <citation type="submission" date="2022-08" db="EMBL/GenBank/DDBJ databases">
        <title>Novel sulfate-reducing endosymbionts in the free-living metamonad Anaeramoeba.</title>
        <authorList>
            <person name="Jerlstrom-Hultqvist J."/>
            <person name="Cepicka I."/>
            <person name="Gallot-Lavallee L."/>
            <person name="Salas-Leiva D."/>
            <person name="Curtis B.A."/>
            <person name="Zahonova K."/>
            <person name="Pipaliya S."/>
            <person name="Dacks J."/>
            <person name="Roger A.J."/>
        </authorList>
    </citation>
    <scope>NUCLEOTIDE SEQUENCE</scope>
    <source>
        <strain evidence="5">Schooner1</strain>
    </source>
</reference>
<dbReference type="InterPro" id="IPR042201">
    <property type="entry name" value="FH2_Formin_sf"/>
</dbReference>
<dbReference type="PANTHER" id="PTHR45725">
    <property type="entry name" value="FORMIN HOMOLOGY 2 FAMILY MEMBER"/>
    <property type="match status" value="1"/>
</dbReference>
<evidence type="ECO:0000256" key="2">
    <source>
        <dbReference type="SAM" id="MobiDB-lite"/>
    </source>
</evidence>
<feature type="region of interest" description="Disordered" evidence="2">
    <location>
        <begin position="1"/>
        <end position="27"/>
    </location>
</feature>
<feature type="region of interest" description="Disordered" evidence="2">
    <location>
        <begin position="1204"/>
        <end position="1223"/>
    </location>
</feature>
<feature type="compositionally biased region" description="Low complexity" evidence="2">
    <location>
        <begin position="1092"/>
        <end position="1118"/>
    </location>
</feature>
<evidence type="ECO:0000256" key="1">
    <source>
        <dbReference type="SAM" id="Coils"/>
    </source>
</evidence>
<organism evidence="5 6">
    <name type="scientific">Anaeramoeba flamelloides</name>
    <dbReference type="NCBI Taxonomy" id="1746091"/>
    <lineage>
        <taxon>Eukaryota</taxon>
        <taxon>Metamonada</taxon>
        <taxon>Anaeramoebidae</taxon>
        <taxon>Anaeramoeba</taxon>
    </lineage>
</organism>
<protein>
    <submittedName>
        <fullName evidence="5">Inverted formin-2</fullName>
    </submittedName>
</protein>
<dbReference type="InterPro" id="IPR010472">
    <property type="entry name" value="FH3_dom"/>
</dbReference>
<dbReference type="InterPro" id="IPR015425">
    <property type="entry name" value="FH2_Formin"/>
</dbReference>
<feature type="compositionally biased region" description="Polar residues" evidence="2">
    <location>
        <begin position="1304"/>
        <end position="1313"/>
    </location>
</feature>
<feature type="compositionally biased region" description="Polar residues" evidence="2">
    <location>
        <begin position="976"/>
        <end position="995"/>
    </location>
</feature>